<dbReference type="InterPro" id="IPR017900">
    <property type="entry name" value="4Fe4S_Fe_S_CS"/>
</dbReference>
<proteinExistence type="predicted"/>
<sequence>MAGFLKVLFRNLLEGPCTDPYPFGKTFSPPSIRGKVLINPELCMGCGMCVYSCTAKAINITPLSDASGYTITVWRNTCCLCASCKHYCPMGAMSISDDWHLAHAADEKYALVERHTIKFTPCSNCGAMIRPLPLPMLKRLYAASDVDPEKIRSLCPKCRQIEAASQIVQNSGADAAKAENS</sequence>
<evidence type="ECO:0000256" key="4">
    <source>
        <dbReference type="ARBA" id="ARBA00023004"/>
    </source>
</evidence>
<comment type="caution">
    <text evidence="7">The sequence shown here is derived from an EMBL/GenBank/DDBJ whole genome shotgun (WGS) entry which is preliminary data.</text>
</comment>
<evidence type="ECO:0000256" key="1">
    <source>
        <dbReference type="ARBA" id="ARBA00022485"/>
    </source>
</evidence>
<feature type="domain" description="4Fe-4S ferredoxin-type" evidence="6">
    <location>
        <begin position="69"/>
        <end position="98"/>
    </location>
</feature>
<evidence type="ECO:0000313" key="8">
    <source>
        <dbReference type="Proteomes" id="UP000505077"/>
    </source>
</evidence>
<dbReference type="Gene3D" id="3.30.70.3270">
    <property type="match status" value="1"/>
</dbReference>
<evidence type="ECO:0000256" key="5">
    <source>
        <dbReference type="ARBA" id="ARBA00023014"/>
    </source>
</evidence>
<dbReference type="AlphaFoldDB" id="A0A6L2R5Y1"/>
<keyword evidence="3" id="KW-0677">Repeat</keyword>
<evidence type="ECO:0000313" key="7">
    <source>
        <dbReference type="EMBL" id="GFH62945.1"/>
    </source>
</evidence>
<keyword evidence="1" id="KW-0004">4Fe-4S</keyword>
<dbReference type="Proteomes" id="UP000505077">
    <property type="component" value="Unassembled WGS sequence"/>
</dbReference>
<name>A0A6L2R5Y1_9BACT</name>
<dbReference type="InterPro" id="IPR017896">
    <property type="entry name" value="4Fe4S_Fe-S-bd"/>
</dbReference>
<organism evidence="7 8">
    <name type="scientific">Candidatus Desulfovibrio kirbyi</name>
    <dbReference type="NCBI Taxonomy" id="2696086"/>
    <lineage>
        <taxon>Bacteria</taxon>
        <taxon>Pseudomonadati</taxon>
        <taxon>Thermodesulfobacteriota</taxon>
        <taxon>Desulfovibrionia</taxon>
        <taxon>Desulfovibrionales</taxon>
        <taxon>Desulfovibrionaceae</taxon>
        <taxon>Desulfovibrio</taxon>
    </lineage>
</organism>
<dbReference type="EMBL" id="BLLL01000007">
    <property type="protein sequence ID" value="GFH62945.1"/>
    <property type="molecule type" value="Genomic_DNA"/>
</dbReference>
<keyword evidence="5" id="KW-0411">Iron-sulfur</keyword>
<feature type="domain" description="4Fe-4S ferredoxin-type" evidence="6">
    <location>
        <begin position="34"/>
        <end position="63"/>
    </location>
</feature>
<keyword evidence="4" id="KW-0408">Iron</keyword>
<dbReference type="GO" id="GO:0046872">
    <property type="term" value="F:metal ion binding"/>
    <property type="evidence" value="ECO:0007669"/>
    <property type="project" value="UniProtKB-KW"/>
</dbReference>
<evidence type="ECO:0000256" key="3">
    <source>
        <dbReference type="ARBA" id="ARBA00022737"/>
    </source>
</evidence>
<dbReference type="GO" id="GO:0016020">
    <property type="term" value="C:membrane"/>
    <property type="evidence" value="ECO:0007669"/>
    <property type="project" value="InterPro"/>
</dbReference>
<accession>A0A6L2R5Y1</accession>
<dbReference type="InterPro" id="IPR010226">
    <property type="entry name" value="NADH_quinone_OxRdtase_chainI"/>
</dbReference>
<dbReference type="GO" id="GO:0016651">
    <property type="term" value="F:oxidoreductase activity, acting on NAD(P)H"/>
    <property type="evidence" value="ECO:0007669"/>
    <property type="project" value="InterPro"/>
</dbReference>
<keyword evidence="2" id="KW-0479">Metal-binding</keyword>
<protein>
    <submittedName>
        <fullName evidence="7">H+-translocating [NiFe] hydrogenase complex, iron-sulfur subunit CooX</fullName>
    </submittedName>
</protein>
<reference evidence="7 8" key="1">
    <citation type="journal article" date="2020" name="ISME J.">
        <title>Parallel Reductive Genome Evolution in Desulfovibrio Ectosymbionts Independently Acquired by Trichonympha Protists in the Termite Gut.</title>
        <authorList>
            <person name="Takeuchi M."/>
            <person name="Kuwahara H."/>
            <person name="Murakami T."/>
            <person name="Takahashi K."/>
            <person name="Kajitani R."/>
            <person name="Toyoda A."/>
            <person name="Itoh T."/>
            <person name="Ohkuma M."/>
            <person name="Hongoh Y."/>
        </authorList>
    </citation>
    <scope>NUCLEOTIDE SEQUENCE [LARGE SCALE GENOMIC DNA]</scope>
    <source>
        <strain evidence="7">ZnDsv-02</strain>
    </source>
</reference>
<dbReference type="PROSITE" id="PS00198">
    <property type="entry name" value="4FE4S_FER_1"/>
    <property type="match status" value="1"/>
</dbReference>
<dbReference type="GO" id="GO:0051539">
    <property type="term" value="F:4 iron, 4 sulfur cluster binding"/>
    <property type="evidence" value="ECO:0007669"/>
    <property type="project" value="UniProtKB-KW"/>
</dbReference>
<dbReference type="PROSITE" id="PS51379">
    <property type="entry name" value="4FE4S_FER_2"/>
    <property type="match status" value="2"/>
</dbReference>
<dbReference type="Pfam" id="PF00037">
    <property type="entry name" value="Fer4"/>
    <property type="match status" value="1"/>
</dbReference>
<dbReference type="SUPFAM" id="SSF54862">
    <property type="entry name" value="4Fe-4S ferredoxins"/>
    <property type="match status" value="1"/>
</dbReference>
<evidence type="ECO:0000259" key="6">
    <source>
        <dbReference type="PROSITE" id="PS51379"/>
    </source>
</evidence>
<gene>
    <name evidence="7" type="primary">cooX</name>
    <name evidence="7" type="ORF">ZNDK_0716</name>
</gene>
<dbReference type="PANTHER" id="PTHR10849">
    <property type="entry name" value="NADH DEHYDROGENASE UBIQUINONE IRON-SULFUR PROTEIN 8, MITOCHONDRIAL"/>
    <property type="match status" value="1"/>
</dbReference>
<evidence type="ECO:0000256" key="2">
    <source>
        <dbReference type="ARBA" id="ARBA00022723"/>
    </source>
</evidence>